<dbReference type="SUPFAM" id="SSF52540">
    <property type="entry name" value="P-loop containing nucleoside triphosphate hydrolases"/>
    <property type="match status" value="1"/>
</dbReference>
<dbReference type="InterPro" id="IPR027417">
    <property type="entry name" value="P-loop_NTPase"/>
</dbReference>
<accession>A0A927H8H7</accession>
<feature type="domain" description="YhaN AAA" evidence="2">
    <location>
        <begin position="122"/>
        <end position="214"/>
    </location>
</feature>
<feature type="domain" description="YhaN AAA" evidence="2">
    <location>
        <begin position="1"/>
        <end position="56"/>
    </location>
</feature>
<protein>
    <submittedName>
        <fullName evidence="3">AAA family ATPase</fullName>
    </submittedName>
</protein>
<organism evidence="3 4">
    <name type="scientific">Paenibacillus arenilitoris</name>
    <dbReference type="NCBI Taxonomy" id="2772299"/>
    <lineage>
        <taxon>Bacteria</taxon>
        <taxon>Bacillati</taxon>
        <taxon>Bacillota</taxon>
        <taxon>Bacilli</taxon>
        <taxon>Bacillales</taxon>
        <taxon>Paenibacillaceae</taxon>
        <taxon>Paenibacillus</taxon>
    </lineage>
</organism>
<evidence type="ECO:0000256" key="1">
    <source>
        <dbReference type="SAM" id="MobiDB-lite"/>
    </source>
</evidence>
<name>A0A927H8H7_9BACL</name>
<evidence type="ECO:0000313" key="4">
    <source>
        <dbReference type="Proteomes" id="UP000632125"/>
    </source>
</evidence>
<sequence length="506" mass="55107">MRLTNAGVDGFGQLHERQIPLEASLVVLYGPNEAGKSTMFGFIRSMLYGFARRGQAAERQEPVNGGKHGGRLFFADEAGDEYVLERYSSEAAGRLRLRALGSEAGDGEGGAPDEGFTLAQAEWERRFLGGVGERLYRQLFAITLAELQEIGALSGDELSRYLYQAGWDGGKSIIAAEKRLSAEMDALFKPRGTNQAINRQLKTLDAAEAALRKRADAIGAYNGLKQDAERIDEALRQAEAKLPPAEDRLRLLHKAVAARPLWIRKGQLLLEREAVAYASRLPAEADGAWTELGRHREAAREEAERSRQKALLLELQLGALSYDEQLIRLADETEALLRTAESVRMLKLDAIGLDAELREHDEAIGRLLGSIAPEWTERQLRELQVTVADRDFVRSAAQREAEAARTEERFAAELASIRQQEREAAAALADAEAAIARESALREQAGAAAGGFELVPRTPESLKAAWHALDAALREWELERVREAAAAGGQAGGGAADAGRSGAGPL</sequence>
<reference evidence="3" key="1">
    <citation type="submission" date="2020-09" db="EMBL/GenBank/DDBJ databases">
        <title>A novel bacterium of genus Paenibacillus, isolated from South China Sea.</title>
        <authorList>
            <person name="Huang H."/>
            <person name="Mo K."/>
            <person name="Hu Y."/>
        </authorList>
    </citation>
    <scope>NUCLEOTIDE SEQUENCE</scope>
    <source>
        <strain evidence="3">IB182493</strain>
    </source>
</reference>
<feature type="region of interest" description="Disordered" evidence="1">
    <location>
        <begin position="487"/>
        <end position="506"/>
    </location>
</feature>
<evidence type="ECO:0000313" key="3">
    <source>
        <dbReference type="EMBL" id="MBD2872746.1"/>
    </source>
</evidence>
<dbReference type="RefSeq" id="WP_190867717.1">
    <property type="nucleotide sequence ID" value="NZ_JACXIY010000057.1"/>
</dbReference>
<dbReference type="PANTHER" id="PTHR41259:SF1">
    <property type="entry name" value="DOUBLE-STRAND BREAK REPAIR RAD50 ATPASE, PUTATIVE-RELATED"/>
    <property type="match status" value="1"/>
</dbReference>
<dbReference type="Pfam" id="PF13514">
    <property type="entry name" value="AAA_27"/>
    <property type="match status" value="2"/>
</dbReference>
<dbReference type="Proteomes" id="UP000632125">
    <property type="component" value="Unassembled WGS sequence"/>
</dbReference>
<keyword evidence="4" id="KW-1185">Reference proteome</keyword>
<dbReference type="InterPro" id="IPR038734">
    <property type="entry name" value="YhaN_AAA"/>
</dbReference>
<dbReference type="AlphaFoldDB" id="A0A927H8H7"/>
<feature type="compositionally biased region" description="Gly residues" evidence="1">
    <location>
        <begin position="489"/>
        <end position="506"/>
    </location>
</feature>
<proteinExistence type="predicted"/>
<dbReference type="PANTHER" id="PTHR41259">
    <property type="entry name" value="DOUBLE-STRAND BREAK REPAIR RAD50 ATPASE, PUTATIVE-RELATED"/>
    <property type="match status" value="1"/>
</dbReference>
<feature type="non-terminal residue" evidence="3">
    <location>
        <position position="506"/>
    </location>
</feature>
<gene>
    <name evidence="3" type="ORF">IDH41_29690</name>
</gene>
<dbReference type="EMBL" id="JACXIY010000057">
    <property type="protein sequence ID" value="MBD2872746.1"/>
    <property type="molecule type" value="Genomic_DNA"/>
</dbReference>
<comment type="caution">
    <text evidence="3">The sequence shown here is derived from an EMBL/GenBank/DDBJ whole genome shotgun (WGS) entry which is preliminary data.</text>
</comment>
<dbReference type="Gene3D" id="3.40.50.300">
    <property type="entry name" value="P-loop containing nucleotide triphosphate hydrolases"/>
    <property type="match status" value="1"/>
</dbReference>
<evidence type="ECO:0000259" key="2">
    <source>
        <dbReference type="Pfam" id="PF13514"/>
    </source>
</evidence>